<dbReference type="RefSeq" id="WP_345721620.1">
    <property type="nucleotide sequence ID" value="NZ_BAABRU010000005.1"/>
</dbReference>
<dbReference type="CDD" id="cd09912">
    <property type="entry name" value="DLP_2"/>
    <property type="match status" value="1"/>
</dbReference>
<keyword evidence="7" id="KW-1185">Reference proteome</keyword>
<keyword evidence="1" id="KW-0547">Nucleotide-binding</keyword>
<sequence>MAHVGAQSILGEREAELRAAEQSLFDRLHHALEQFGADVTAADAARLREATEQLAELFLIVVAGEFNAGKSSFINALLGDRVLPEGVTPTTDRINILRFGEQPDSQLLEDFLLLRTHPAPLLGDLNIVDTPGTNAIIRRHEELTKRFVPRSDLVLFITSADRPFTESERTFLEHIREWGKKIVLVINKIDILDEKGRGEVIEFVRSNATTLLGSTPMIFAVSARSALRAHENDDPKLWSESGFNAMEEYLLRTLDQGERVRLKLLNPLGVGQKLATTYRTASDERLHTLSEDIKAINNIEGQIQVYKADMQRDFTPRIAQLENLIHEFEQRGHTFFDEQIRLGRARDLIKKDLLEQRFRDQVVSDLDAETDRITQQIIDWLIERNLKLWQDVNAYIDRRQISRHKDEMVGNVGQNFNYNRQALIDSVGRSTSQIVQSYNRDAEAKQLAMDLQGTIATTALTGVGAVGFGALFVILAHGALLDFTGISLSVLAVAGGAYLIPAKRAQAKREFHKKVSELRDKIVRSLSKQVYAEIDQSIERVTETVAPYTRFVKFQNEQLQEARNELASVEQALGRLRGEIEAL</sequence>
<protein>
    <submittedName>
        <fullName evidence="6">GTPase Der</fullName>
    </submittedName>
</protein>
<feature type="coiled-coil region" evidence="3">
    <location>
        <begin position="552"/>
        <end position="579"/>
    </location>
</feature>
<feature type="transmembrane region" description="Helical" evidence="4">
    <location>
        <begin position="483"/>
        <end position="500"/>
    </location>
</feature>
<evidence type="ECO:0000313" key="7">
    <source>
        <dbReference type="Proteomes" id="UP001428290"/>
    </source>
</evidence>
<evidence type="ECO:0000313" key="6">
    <source>
        <dbReference type="EMBL" id="GAA5528013.1"/>
    </source>
</evidence>
<evidence type="ECO:0000256" key="3">
    <source>
        <dbReference type="SAM" id="Coils"/>
    </source>
</evidence>
<dbReference type="Proteomes" id="UP001428290">
    <property type="component" value="Unassembled WGS sequence"/>
</dbReference>
<keyword evidence="4" id="KW-1133">Transmembrane helix</keyword>
<name>A0ABP9WZK7_9CHLR</name>
<dbReference type="InterPro" id="IPR006073">
    <property type="entry name" value="GTP-bd"/>
</dbReference>
<feature type="transmembrane region" description="Helical" evidence="4">
    <location>
        <begin position="455"/>
        <end position="477"/>
    </location>
</feature>
<proteinExistence type="predicted"/>
<keyword evidence="3" id="KW-0175">Coiled coil</keyword>
<dbReference type="NCBIfam" id="TIGR00231">
    <property type="entry name" value="small_GTP"/>
    <property type="match status" value="1"/>
</dbReference>
<accession>A0ABP9WZK7</accession>
<comment type="caution">
    <text evidence="6">The sequence shown here is derived from an EMBL/GenBank/DDBJ whole genome shotgun (WGS) entry which is preliminary data.</text>
</comment>
<keyword evidence="4" id="KW-0472">Membrane</keyword>
<dbReference type="InterPro" id="IPR005225">
    <property type="entry name" value="Small_GTP-bd"/>
</dbReference>
<dbReference type="EMBL" id="BAABRU010000005">
    <property type="protein sequence ID" value="GAA5528013.1"/>
    <property type="molecule type" value="Genomic_DNA"/>
</dbReference>
<dbReference type="Gene3D" id="3.40.50.300">
    <property type="entry name" value="P-loop containing nucleotide triphosphate hydrolases"/>
    <property type="match status" value="1"/>
</dbReference>
<evidence type="ECO:0000256" key="4">
    <source>
        <dbReference type="SAM" id="Phobius"/>
    </source>
</evidence>
<feature type="domain" description="G" evidence="5">
    <location>
        <begin position="60"/>
        <end position="188"/>
    </location>
</feature>
<dbReference type="InterPro" id="IPR027417">
    <property type="entry name" value="P-loop_NTPase"/>
</dbReference>
<evidence type="ECO:0000256" key="1">
    <source>
        <dbReference type="ARBA" id="ARBA00022741"/>
    </source>
</evidence>
<reference evidence="6 7" key="1">
    <citation type="submission" date="2024-02" db="EMBL/GenBank/DDBJ databases">
        <title>Herpetosiphon gulosus NBRC 112829.</title>
        <authorList>
            <person name="Ichikawa N."/>
            <person name="Katano-Makiyama Y."/>
            <person name="Hidaka K."/>
        </authorList>
    </citation>
    <scope>NUCLEOTIDE SEQUENCE [LARGE SCALE GENOMIC DNA]</scope>
    <source>
        <strain evidence="6 7">NBRC 112829</strain>
    </source>
</reference>
<keyword evidence="4" id="KW-0812">Transmembrane</keyword>
<dbReference type="Pfam" id="PF01926">
    <property type="entry name" value="MMR_HSR1"/>
    <property type="match status" value="1"/>
</dbReference>
<organism evidence="6 7">
    <name type="scientific">Herpetosiphon gulosus</name>
    <dbReference type="NCBI Taxonomy" id="1973496"/>
    <lineage>
        <taxon>Bacteria</taxon>
        <taxon>Bacillati</taxon>
        <taxon>Chloroflexota</taxon>
        <taxon>Chloroflexia</taxon>
        <taxon>Herpetosiphonales</taxon>
        <taxon>Herpetosiphonaceae</taxon>
        <taxon>Herpetosiphon</taxon>
    </lineage>
</organism>
<dbReference type="PANTHER" id="PTHR43681">
    <property type="entry name" value="TRANSMEMBRANE GTPASE FZO"/>
    <property type="match status" value="1"/>
</dbReference>
<dbReference type="InterPro" id="IPR051943">
    <property type="entry name" value="TRAFAC_Dynamin-like_GTPase"/>
</dbReference>
<keyword evidence="2" id="KW-0342">GTP-binding</keyword>
<dbReference type="SUPFAM" id="SSF52540">
    <property type="entry name" value="P-loop containing nucleoside triphosphate hydrolases"/>
    <property type="match status" value="1"/>
</dbReference>
<gene>
    <name evidence="6" type="primary">der_2</name>
    <name evidence="6" type="ORF">Hgul01_01808</name>
</gene>
<evidence type="ECO:0000259" key="5">
    <source>
        <dbReference type="Pfam" id="PF01926"/>
    </source>
</evidence>
<dbReference type="PANTHER" id="PTHR43681:SF1">
    <property type="entry name" value="SARCALUMENIN"/>
    <property type="match status" value="1"/>
</dbReference>
<evidence type="ECO:0000256" key="2">
    <source>
        <dbReference type="ARBA" id="ARBA00023134"/>
    </source>
</evidence>